<comment type="caution">
    <text evidence="3">The sequence shown here is derived from an EMBL/GenBank/DDBJ whole genome shotgun (WGS) entry which is preliminary data.</text>
</comment>
<evidence type="ECO:0000256" key="1">
    <source>
        <dbReference type="SAM" id="Coils"/>
    </source>
</evidence>
<proteinExistence type="predicted"/>
<dbReference type="AlphaFoldDB" id="A0AAE3IZ90"/>
<reference evidence="3" key="1">
    <citation type="submission" date="2022-10" db="EMBL/GenBank/DDBJ databases">
        <authorList>
            <person name="Yue Y."/>
        </authorList>
    </citation>
    <scope>NUCLEOTIDE SEQUENCE</scope>
    <source>
        <strain evidence="3">Z654</strain>
    </source>
</reference>
<feature type="coiled-coil region" evidence="1">
    <location>
        <begin position="6"/>
        <end position="47"/>
    </location>
</feature>
<evidence type="ECO:0000313" key="4">
    <source>
        <dbReference type="Proteomes" id="UP001208041"/>
    </source>
</evidence>
<feature type="region of interest" description="Disordered" evidence="2">
    <location>
        <begin position="48"/>
        <end position="69"/>
    </location>
</feature>
<dbReference type="EMBL" id="JAOYFC010000001">
    <property type="protein sequence ID" value="MCV6823656.1"/>
    <property type="molecule type" value="Genomic_DNA"/>
</dbReference>
<name>A0AAE3IZ90_9RHOB</name>
<dbReference type="Proteomes" id="UP001208041">
    <property type="component" value="Unassembled WGS sequence"/>
</dbReference>
<gene>
    <name evidence="3" type="ORF">OH136_03730</name>
</gene>
<organism evidence="3 4">
    <name type="scientific">Halocynthiibacter halioticoli</name>
    <dbReference type="NCBI Taxonomy" id="2986804"/>
    <lineage>
        <taxon>Bacteria</taxon>
        <taxon>Pseudomonadati</taxon>
        <taxon>Pseudomonadota</taxon>
        <taxon>Alphaproteobacteria</taxon>
        <taxon>Rhodobacterales</taxon>
        <taxon>Paracoccaceae</taxon>
        <taxon>Halocynthiibacter</taxon>
    </lineage>
</organism>
<evidence type="ECO:0000256" key="2">
    <source>
        <dbReference type="SAM" id="MobiDB-lite"/>
    </source>
</evidence>
<protein>
    <submittedName>
        <fullName evidence="3">SlyX family protein</fullName>
    </submittedName>
</protein>
<dbReference type="InterPro" id="IPR007236">
    <property type="entry name" value="SlyX"/>
</dbReference>
<accession>A0AAE3IZ90</accession>
<keyword evidence="1" id="KW-0175">Coiled coil</keyword>
<dbReference type="Pfam" id="PF04102">
    <property type="entry name" value="SlyX"/>
    <property type="match status" value="1"/>
</dbReference>
<dbReference type="RefSeq" id="WP_263952494.1">
    <property type="nucleotide sequence ID" value="NZ_JAOYFC010000001.1"/>
</dbReference>
<sequence>MTDTRILALEEQLAHLSRSVDDLSDVVARLDTENAVLKRRLQMVMEREAEREASAGGTAILADQKPPHW</sequence>
<keyword evidence="4" id="KW-1185">Reference proteome</keyword>
<evidence type="ECO:0000313" key="3">
    <source>
        <dbReference type="EMBL" id="MCV6823656.1"/>
    </source>
</evidence>